<accession>A0A0H5D6A8</accession>
<name>A0A0H5D6A8_9RHOB</name>
<keyword evidence="1" id="KW-0175">Coiled coil</keyword>
<evidence type="ECO:0000256" key="2">
    <source>
        <dbReference type="SAM" id="MobiDB-lite"/>
    </source>
</evidence>
<reference evidence="4" key="1">
    <citation type="submission" date="2015-05" db="EMBL/GenBank/DDBJ databases">
        <authorList>
            <person name="Rodrigo-Torres Lidia"/>
            <person name="Arahal R.David."/>
        </authorList>
    </citation>
    <scope>NUCLEOTIDE SEQUENCE [LARGE SCALE GENOMIC DNA]</scope>
    <source>
        <strain evidence="4">CECT 7321</strain>
    </source>
</reference>
<feature type="coiled-coil region" evidence="1">
    <location>
        <begin position="240"/>
        <end position="274"/>
    </location>
</feature>
<dbReference type="Proteomes" id="UP000043764">
    <property type="component" value="Unassembled WGS sequence"/>
</dbReference>
<feature type="region of interest" description="Disordered" evidence="2">
    <location>
        <begin position="1"/>
        <end position="107"/>
    </location>
</feature>
<keyword evidence="4" id="KW-1185">Reference proteome</keyword>
<protein>
    <recommendedName>
        <fullName evidence="5">Mitochondrial inner membrane protein</fullName>
    </recommendedName>
</protein>
<proteinExistence type="predicted"/>
<evidence type="ECO:0000313" key="3">
    <source>
        <dbReference type="EMBL" id="CRL12651.1"/>
    </source>
</evidence>
<gene>
    <name evidence="3" type="ORF">NIT7321_03531</name>
</gene>
<feature type="coiled-coil region" evidence="1">
    <location>
        <begin position="152"/>
        <end position="203"/>
    </location>
</feature>
<sequence>MADKKQSEETKVDIADTSVAETDTETKATDTLTEPVDAETAEAKPEQSGDSPDPEQDVQVESDASADPEVVAEADQPVDDEQHDEAIVPEQTAEPSYAEPPAPEPQQVIERRGGFGAALLGGVVAAGLGFVAGQTNVLNEFLPPSWRSAPGVDAAQLESVELELNAKIAELEARLSETTAPSLDPIETQLNALTQELDALRSAGTSSGTADVTDALDLLAQRVDALESRPITDAASPEAVAAFEAELAKLQDNLAAQSAEIEQKLAEASEMEIASAEAARLASAQTVVARLRGAIDAGASYAGLLDELTALGVDVPDALAGSAEGGVSTLSSLRDSFAPAARDALAVARDETKGTGGLAAYVRRQLGARSVEPRDGEDPDAVLSRAEAAVHAGNLQGALDELSTLPEAARAPLADWEAAARARLSAIAAVNELATSLTAK</sequence>
<feature type="compositionally biased region" description="Acidic residues" evidence="2">
    <location>
        <begin position="52"/>
        <end position="83"/>
    </location>
</feature>
<dbReference type="EMBL" id="CVRL01000045">
    <property type="protein sequence ID" value="CRL12651.1"/>
    <property type="molecule type" value="Genomic_DNA"/>
</dbReference>
<feature type="compositionally biased region" description="Basic and acidic residues" evidence="2">
    <location>
        <begin position="1"/>
        <end position="14"/>
    </location>
</feature>
<dbReference type="AlphaFoldDB" id="A0A0H5D6A8"/>
<dbReference type="RefSeq" id="WP_082203809.1">
    <property type="nucleotide sequence ID" value="NZ_CVRL01000045.1"/>
</dbReference>
<dbReference type="STRING" id="481446.NIT7645_02854"/>
<evidence type="ECO:0000313" key="4">
    <source>
        <dbReference type="Proteomes" id="UP000043764"/>
    </source>
</evidence>
<evidence type="ECO:0008006" key="5">
    <source>
        <dbReference type="Google" id="ProtNLM"/>
    </source>
</evidence>
<organism evidence="3 4">
    <name type="scientific">Phaeobacter italicus</name>
    <dbReference type="NCBI Taxonomy" id="481446"/>
    <lineage>
        <taxon>Bacteria</taxon>
        <taxon>Pseudomonadati</taxon>
        <taxon>Pseudomonadota</taxon>
        <taxon>Alphaproteobacteria</taxon>
        <taxon>Rhodobacterales</taxon>
        <taxon>Roseobacteraceae</taxon>
        <taxon>Phaeobacter</taxon>
    </lineage>
</organism>
<evidence type="ECO:0000256" key="1">
    <source>
        <dbReference type="SAM" id="Coils"/>
    </source>
</evidence>